<dbReference type="AlphaFoldDB" id="A0A200R6D1"/>
<keyword evidence="12" id="KW-1185">Reference proteome</keyword>
<evidence type="ECO:0000313" key="11">
    <source>
        <dbReference type="EMBL" id="OVA18284.1"/>
    </source>
</evidence>
<dbReference type="InParanoid" id="A0A200R6D1"/>
<keyword evidence="5" id="KW-0472">Membrane</keyword>
<evidence type="ECO:0000256" key="8">
    <source>
        <dbReference type="ARBA" id="ARBA00046534"/>
    </source>
</evidence>
<feature type="region of interest" description="Disordered" evidence="9">
    <location>
        <begin position="141"/>
        <end position="162"/>
    </location>
</feature>
<evidence type="ECO:0000256" key="6">
    <source>
        <dbReference type="ARBA" id="ARBA00023306"/>
    </source>
</evidence>
<dbReference type="OMA" id="EYHGSEE"/>
<dbReference type="STRING" id="56857.A0A200R6D1"/>
<dbReference type="Proteomes" id="UP000195402">
    <property type="component" value="Unassembled WGS sequence"/>
</dbReference>
<evidence type="ECO:0000256" key="5">
    <source>
        <dbReference type="ARBA" id="ARBA00023136"/>
    </source>
</evidence>
<feature type="region of interest" description="Disordered" evidence="9">
    <location>
        <begin position="1"/>
        <end position="35"/>
    </location>
</feature>
<keyword evidence="6" id="KW-0131">Cell cycle</keyword>
<keyword evidence="2" id="KW-0217">Developmental protein</keyword>
<evidence type="ECO:0000256" key="7">
    <source>
        <dbReference type="ARBA" id="ARBA00024211"/>
    </source>
</evidence>
<dbReference type="GO" id="GO:0005886">
    <property type="term" value="C:plasma membrane"/>
    <property type="evidence" value="ECO:0007669"/>
    <property type="project" value="UniProtKB-SubCell"/>
</dbReference>
<dbReference type="InterPro" id="IPR021182">
    <property type="entry name" value="SOK_magnoliopsida"/>
</dbReference>
<protein>
    <recommendedName>
        <fullName evidence="10">SOSEKI DIX-like domain-containing protein</fullName>
    </recommendedName>
</protein>
<name>A0A200R6D1_MACCD</name>
<evidence type="ECO:0000256" key="9">
    <source>
        <dbReference type="SAM" id="MobiDB-lite"/>
    </source>
</evidence>
<evidence type="ECO:0000259" key="10">
    <source>
        <dbReference type="Pfam" id="PF06136"/>
    </source>
</evidence>
<organism evidence="11 12">
    <name type="scientific">Macleaya cordata</name>
    <name type="common">Five-seeded plume-poppy</name>
    <name type="synonym">Bocconia cordata</name>
    <dbReference type="NCBI Taxonomy" id="56857"/>
    <lineage>
        <taxon>Eukaryota</taxon>
        <taxon>Viridiplantae</taxon>
        <taxon>Streptophyta</taxon>
        <taxon>Embryophyta</taxon>
        <taxon>Tracheophyta</taxon>
        <taxon>Spermatophyta</taxon>
        <taxon>Magnoliopsida</taxon>
        <taxon>Ranunculales</taxon>
        <taxon>Papaveraceae</taxon>
        <taxon>Papaveroideae</taxon>
        <taxon>Macleaya</taxon>
    </lineage>
</organism>
<comment type="similarity">
    <text evidence="7">Belongs to the SOSEKI family.</text>
</comment>
<keyword evidence="4" id="KW-0132">Cell division</keyword>
<feature type="region of interest" description="Disordered" evidence="9">
    <location>
        <begin position="193"/>
        <end position="268"/>
    </location>
</feature>
<dbReference type="GO" id="GO:0051302">
    <property type="term" value="P:regulation of cell division"/>
    <property type="evidence" value="ECO:0007669"/>
    <property type="project" value="UniProtKB-ARBA"/>
</dbReference>
<sequence length="393" mass="44738">MAVPSRGRTEVQMSRKWKDRETSPERTMVWTEPKPKPKMERKVPVVYYLSKDGHLEHPHFIEVPLSSSDGLHLRDVINRLNCLRGKGMASMYSWSSKRSYKNGFVWHDLSENDFIYPAHGQEYVLKGSEFFENGSSFRSQETVSSSSEKLPETHKSGENSELPVVFQRRNQLWSSIDLHEYKVYKTESTGEYAGKAADAATQTDEKRRRRRIIREEDEEEQEKTPPFDEEHYENHTTELSREEISPPPSSSSPETLESLIKADSRVSSSSIINEPDIRNLAANNHPSGRVKASVVLKQLISCGSFTVKDGGSESKRDGGFSLISHYRARLPHEASYHVGSSSSSKEESSFLENPSFGEIGLEDKEYFSGSLMETKKKEEFTTFKRSSSCNSDR</sequence>
<evidence type="ECO:0000256" key="1">
    <source>
        <dbReference type="ARBA" id="ARBA00004413"/>
    </source>
</evidence>
<feature type="compositionally biased region" description="Basic and acidic residues" evidence="9">
    <location>
        <begin position="222"/>
        <end position="244"/>
    </location>
</feature>
<evidence type="ECO:0000256" key="2">
    <source>
        <dbReference type="ARBA" id="ARBA00022473"/>
    </source>
</evidence>
<feature type="region of interest" description="Disordered" evidence="9">
    <location>
        <begin position="337"/>
        <end position="356"/>
    </location>
</feature>
<dbReference type="EMBL" id="MVGT01000437">
    <property type="protein sequence ID" value="OVA18284.1"/>
    <property type="molecule type" value="Genomic_DNA"/>
</dbReference>
<dbReference type="GO" id="GO:0051258">
    <property type="term" value="P:protein polymerization"/>
    <property type="evidence" value="ECO:0007669"/>
    <property type="project" value="UniProtKB-ARBA"/>
</dbReference>
<accession>A0A200R6D1</accession>
<dbReference type="FunCoup" id="A0A200R6D1">
    <property type="interactions" value="871"/>
</dbReference>
<proteinExistence type="inferred from homology"/>
<dbReference type="GO" id="GO:2000067">
    <property type="term" value="P:regulation of root morphogenesis"/>
    <property type="evidence" value="ECO:0007669"/>
    <property type="project" value="UniProtKB-ARBA"/>
</dbReference>
<feature type="domain" description="SOSEKI DIX-like" evidence="10">
    <location>
        <begin position="43"/>
        <end position="130"/>
    </location>
</feature>
<dbReference type="Pfam" id="PF06136">
    <property type="entry name" value="SOK"/>
    <property type="match status" value="1"/>
</dbReference>
<dbReference type="GO" id="GO:0090708">
    <property type="term" value="P:specification of plant organ axis polarity"/>
    <property type="evidence" value="ECO:0007669"/>
    <property type="project" value="UniProtKB-ARBA"/>
</dbReference>
<evidence type="ECO:0000256" key="3">
    <source>
        <dbReference type="ARBA" id="ARBA00022475"/>
    </source>
</evidence>
<comment type="subunit">
    <text evidence="8">Homodimer. Forms long polymer filaments with other SOKs proteins polymers (e.g. SOK1, SOK2, SOK3 and SOK4) crucial for polar localization and biological activity. Binds to ANGUSTIFOLIA (AN).</text>
</comment>
<dbReference type="GO" id="GO:0051301">
    <property type="term" value="P:cell division"/>
    <property type="evidence" value="ECO:0007669"/>
    <property type="project" value="UniProtKB-KW"/>
</dbReference>
<comment type="subcellular location">
    <subcellularLocation>
        <location evidence="1">Cell membrane</location>
        <topology evidence="1">Peripheral membrane protein</topology>
        <orientation evidence="1">Cytoplasmic side</orientation>
    </subcellularLocation>
</comment>
<dbReference type="InterPro" id="IPR010369">
    <property type="entry name" value="SOK"/>
</dbReference>
<dbReference type="InterPro" id="IPR048351">
    <property type="entry name" value="SOK_DIX"/>
</dbReference>
<gene>
    <name evidence="11" type="ORF">BVC80_1835g719</name>
</gene>
<evidence type="ECO:0000256" key="4">
    <source>
        <dbReference type="ARBA" id="ARBA00022618"/>
    </source>
</evidence>
<keyword evidence="3" id="KW-1003">Cell membrane</keyword>
<evidence type="ECO:0000313" key="12">
    <source>
        <dbReference type="Proteomes" id="UP000195402"/>
    </source>
</evidence>
<dbReference type="OrthoDB" id="1280899at2759"/>
<reference evidence="11 12" key="1">
    <citation type="journal article" date="2017" name="Mol. Plant">
        <title>The Genome of Medicinal Plant Macleaya cordata Provides New Insights into Benzylisoquinoline Alkaloids Metabolism.</title>
        <authorList>
            <person name="Liu X."/>
            <person name="Liu Y."/>
            <person name="Huang P."/>
            <person name="Ma Y."/>
            <person name="Qing Z."/>
            <person name="Tang Q."/>
            <person name="Cao H."/>
            <person name="Cheng P."/>
            <person name="Zheng Y."/>
            <person name="Yuan Z."/>
            <person name="Zhou Y."/>
            <person name="Liu J."/>
            <person name="Tang Z."/>
            <person name="Zhuo Y."/>
            <person name="Zhang Y."/>
            <person name="Yu L."/>
            <person name="Huang J."/>
            <person name="Yang P."/>
            <person name="Peng Q."/>
            <person name="Zhang J."/>
            <person name="Jiang W."/>
            <person name="Zhang Z."/>
            <person name="Lin K."/>
            <person name="Ro D.K."/>
            <person name="Chen X."/>
            <person name="Xiong X."/>
            <person name="Shang Y."/>
            <person name="Huang S."/>
            <person name="Zeng J."/>
        </authorList>
    </citation>
    <scope>NUCLEOTIDE SEQUENCE [LARGE SCALE GENOMIC DNA]</scope>
    <source>
        <strain evidence="12">cv. BLH2017</strain>
        <tissue evidence="11">Root</tissue>
    </source>
</reference>
<comment type="caution">
    <text evidence="11">The sequence shown here is derived from an EMBL/GenBank/DDBJ whole genome shotgun (WGS) entry which is preliminary data.</text>
</comment>
<dbReference type="PANTHER" id="PTHR31083">
    <property type="entry name" value="UPSTREAM OF FLC PROTEIN (DUF966)"/>
    <property type="match status" value="1"/>
</dbReference>
<feature type="compositionally biased region" description="Basic and acidic residues" evidence="9">
    <location>
        <begin position="149"/>
        <end position="158"/>
    </location>
</feature>
<dbReference type="PANTHER" id="PTHR31083:SF4">
    <property type="entry name" value="PROTEIN SOSEKI 4-RELATED"/>
    <property type="match status" value="1"/>
</dbReference>
<dbReference type="PIRSF" id="PIRSF031043">
    <property type="entry name" value="UCP031043"/>
    <property type="match status" value="1"/>
</dbReference>